<evidence type="ECO:0000313" key="2">
    <source>
        <dbReference type="Proteomes" id="UP001172386"/>
    </source>
</evidence>
<dbReference type="EMBL" id="JAPDRQ010000087">
    <property type="protein sequence ID" value="KAJ9655912.1"/>
    <property type="molecule type" value="Genomic_DNA"/>
</dbReference>
<evidence type="ECO:0000313" key="1">
    <source>
        <dbReference type="EMBL" id="KAJ9655912.1"/>
    </source>
</evidence>
<sequence length="708" mass="79922">MASSMQARLNQMGLGMSNSSTCPQRPQSVPKWQQELDDYKRRQEEMSKPPVPGNSAEQGSFAEDDDQVRAPGLPKPQRKKNITAYGSTPRSGHGHFLETQPDTVLFLPKGVYKGGLSEAKIEEDDEYESDKEPESSSVDLVGTFCLFTLVIKFPYKYMQDPENKVSQRFFAGGNAFKRQWKFGRIETSFTLFQKADVDLHRYYVNPSEDIGQKSIFLVPYDQVEQLTVEINNEFKANTRVPEYPFTMSFFNDGTPTPQLLGIVNSKDDFDSFKSSVPENPPSYAALPVHATTAQELDYAAWREKLERALAAEQKKKGVIKRKKRERQTKIVMENCDQLKRTQRYFGLRSPLPTAQIVRPESPKNEQQFQQIKNFGLLPDTLDINKVAEFPFEDQTVVIAFDVESWEENHAMITEIGISTLDTAELVTIAPGHQGENWIKKIRSRHFRIAGRESMRNYKYCTGNPDSFQFGTSEFVALDSAPELVDSCFEWPYSAGFECEGPPTCDAEGNPIPRLLPVPDTTQTAFNPRSKTRNLLLIGHDITGDIAYLSQLGSEIFGSDIKNPPANSNDNLSRRQRVLSSVRERLDTSVLHKTLNKDSQVRSLIKMCYDLDITAWYAHNAGNDARYTLEAFVKLAIKARQQDDAANKLAWESGSLDQHAMLRELQKEMRVQAKMEAARREIGKELSALGKEGAPGFDPQLTASPPFAS</sequence>
<proteinExistence type="predicted"/>
<accession>A0ACC3A601</accession>
<protein>
    <submittedName>
        <fullName evidence="1">Uncharacterized protein</fullName>
    </submittedName>
</protein>
<keyword evidence="2" id="KW-1185">Reference proteome</keyword>
<name>A0ACC3A601_9EURO</name>
<comment type="caution">
    <text evidence="1">The sequence shown here is derived from an EMBL/GenBank/DDBJ whole genome shotgun (WGS) entry which is preliminary data.</text>
</comment>
<reference evidence="1" key="1">
    <citation type="submission" date="2022-10" db="EMBL/GenBank/DDBJ databases">
        <title>Culturing micro-colonial fungi from biological soil crusts in the Mojave desert and describing Neophaeococcomyces mojavensis, and introducing the new genera and species Taxawa tesnikishii.</title>
        <authorList>
            <person name="Kurbessoian T."/>
            <person name="Stajich J.E."/>
        </authorList>
    </citation>
    <scope>NUCLEOTIDE SEQUENCE</scope>
    <source>
        <strain evidence="1">JES_112</strain>
    </source>
</reference>
<gene>
    <name evidence="1" type="ORF">H2198_005353</name>
</gene>
<organism evidence="1 2">
    <name type="scientific">Neophaeococcomyces mojaviensis</name>
    <dbReference type="NCBI Taxonomy" id="3383035"/>
    <lineage>
        <taxon>Eukaryota</taxon>
        <taxon>Fungi</taxon>
        <taxon>Dikarya</taxon>
        <taxon>Ascomycota</taxon>
        <taxon>Pezizomycotina</taxon>
        <taxon>Eurotiomycetes</taxon>
        <taxon>Chaetothyriomycetidae</taxon>
        <taxon>Chaetothyriales</taxon>
        <taxon>Chaetothyriales incertae sedis</taxon>
        <taxon>Neophaeococcomyces</taxon>
    </lineage>
</organism>
<dbReference type="Proteomes" id="UP001172386">
    <property type="component" value="Unassembled WGS sequence"/>
</dbReference>